<evidence type="ECO:0000313" key="5">
    <source>
        <dbReference type="Proteomes" id="UP000031967"/>
    </source>
</evidence>
<dbReference type="InterPro" id="IPR011330">
    <property type="entry name" value="Glyco_hydro/deAcase_b/a-brl"/>
</dbReference>
<dbReference type="GO" id="GO:0016798">
    <property type="term" value="F:hydrolase activity, acting on glycosyl bonds"/>
    <property type="evidence" value="ECO:0007669"/>
    <property type="project" value="UniProtKB-KW"/>
</dbReference>
<evidence type="ECO:0000256" key="2">
    <source>
        <dbReference type="SAM" id="SignalP"/>
    </source>
</evidence>
<gene>
    <name evidence="4" type="ORF">SD70_27980</name>
</gene>
<dbReference type="Proteomes" id="UP000031967">
    <property type="component" value="Unassembled WGS sequence"/>
</dbReference>
<feature type="compositionally biased region" description="Pro residues" evidence="1">
    <location>
        <begin position="50"/>
        <end position="60"/>
    </location>
</feature>
<proteinExistence type="predicted"/>
<sequence>MKKAFATLAATAILVSACGAAPGKPDAAAPKTTSPAAPAPSGQTAAPAPGGSPQPAPVPSAPAGAQTSAPTPVSGQSGAEASKADAEIKKDYHMNKNYDIVPNDPNGNKKVVLLTFDDGPKEKEMIDSLLDTLDKHKAKAIFFMNGYRIKAHPELLKLIDQRGGIIGNHSWDHIDLKKENSAKIDQQVDDVIKIMQDTVGKKPQFFRPPFGSGNDYLREKVKKEGMLYMTWSNGSLDWDMTMKKNDPDKVVKNVLDQLHNGSNILMHELPWTCEALDKLLTQLEEKGYSFVDPRAIELEMK</sequence>
<accession>A0ABR5AB09</accession>
<feature type="chain" id="PRO_5045720274" evidence="2">
    <location>
        <begin position="21"/>
        <end position="301"/>
    </location>
</feature>
<keyword evidence="4" id="KW-0624">Polysaccharide degradation</keyword>
<dbReference type="RefSeq" id="WP_041051691.1">
    <property type="nucleotide sequence ID" value="NZ_JXAK01000071.1"/>
</dbReference>
<dbReference type="PROSITE" id="PS51677">
    <property type="entry name" value="NODB"/>
    <property type="match status" value="1"/>
</dbReference>
<dbReference type="InterPro" id="IPR050248">
    <property type="entry name" value="Polysacc_deacetylase_ArnD"/>
</dbReference>
<name>A0ABR5AB09_9BACL</name>
<keyword evidence="5" id="KW-1185">Reference proteome</keyword>
<feature type="compositionally biased region" description="Low complexity" evidence="1">
    <location>
        <begin position="20"/>
        <end position="49"/>
    </location>
</feature>
<dbReference type="CDD" id="cd10917">
    <property type="entry name" value="CE4_NodB_like_6s_7s"/>
    <property type="match status" value="1"/>
</dbReference>
<dbReference type="PROSITE" id="PS51257">
    <property type="entry name" value="PROKAR_LIPOPROTEIN"/>
    <property type="match status" value="1"/>
</dbReference>
<evidence type="ECO:0000313" key="4">
    <source>
        <dbReference type="EMBL" id="KIL38209.1"/>
    </source>
</evidence>
<feature type="domain" description="NodB homology" evidence="3">
    <location>
        <begin position="110"/>
        <end position="291"/>
    </location>
</feature>
<protein>
    <submittedName>
        <fullName evidence="4">Xylanase deacetylase</fullName>
    </submittedName>
</protein>
<feature type="compositionally biased region" description="Polar residues" evidence="1">
    <location>
        <begin position="67"/>
        <end position="79"/>
    </location>
</feature>
<evidence type="ECO:0000259" key="3">
    <source>
        <dbReference type="PROSITE" id="PS51677"/>
    </source>
</evidence>
<keyword evidence="4" id="KW-0858">Xylan degradation</keyword>
<keyword evidence="4" id="KW-0326">Glycosidase</keyword>
<evidence type="ECO:0000256" key="1">
    <source>
        <dbReference type="SAM" id="MobiDB-lite"/>
    </source>
</evidence>
<comment type="caution">
    <text evidence="4">The sequence shown here is derived from an EMBL/GenBank/DDBJ whole genome shotgun (WGS) entry which is preliminary data.</text>
</comment>
<keyword evidence="4" id="KW-0378">Hydrolase</keyword>
<feature type="signal peptide" evidence="2">
    <location>
        <begin position="1"/>
        <end position="20"/>
    </location>
</feature>
<dbReference type="Pfam" id="PF01522">
    <property type="entry name" value="Polysacc_deac_1"/>
    <property type="match status" value="1"/>
</dbReference>
<dbReference type="SUPFAM" id="SSF88713">
    <property type="entry name" value="Glycoside hydrolase/deacetylase"/>
    <property type="match status" value="1"/>
</dbReference>
<dbReference type="GO" id="GO:0045493">
    <property type="term" value="P:xylan catabolic process"/>
    <property type="evidence" value="ECO:0007669"/>
    <property type="project" value="UniProtKB-KW"/>
</dbReference>
<dbReference type="EMBL" id="JXAK01000071">
    <property type="protein sequence ID" value="KIL38209.1"/>
    <property type="molecule type" value="Genomic_DNA"/>
</dbReference>
<dbReference type="PANTHER" id="PTHR10587">
    <property type="entry name" value="GLYCOSYL TRANSFERASE-RELATED"/>
    <property type="match status" value="1"/>
</dbReference>
<dbReference type="Gene3D" id="3.20.20.370">
    <property type="entry name" value="Glycoside hydrolase/deacetylase"/>
    <property type="match status" value="1"/>
</dbReference>
<feature type="region of interest" description="Disordered" evidence="1">
    <location>
        <begin position="20"/>
        <end position="84"/>
    </location>
</feature>
<dbReference type="InterPro" id="IPR002509">
    <property type="entry name" value="NODB_dom"/>
</dbReference>
<organism evidence="4 5">
    <name type="scientific">Gordoniibacillus kamchatkensis</name>
    <dbReference type="NCBI Taxonomy" id="1590651"/>
    <lineage>
        <taxon>Bacteria</taxon>
        <taxon>Bacillati</taxon>
        <taxon>Bacillota</taxon>
        <taxon>Bacilli</taxon>
        <taxon>Bacillales</taxon>
        <taxon>Paenibacillaceae</taxon>
        <taxon>Gordoniibacillus</taxon>
    </lineage>
</organism>
<reference evidence="4 5" key="1">
    <citation type="submission" date="2014-12" db="EMBL/GenBank/DDBJ databases">
        <title>Draft genome sequence of Paenibacillus kamchatkensis strain B-2647.</title>
        <authorList>
            <person name="Karlyshev A.V."/>
            <person name="Kudryashova E.B."/>
        </authorList>
    </citation>
    <scope>NUCLEOTIDE SEQUENCE [LARGE SCALE GENOMIC DNA]</scope>
    <source>
        <strain evidence="4 5">VKM B-2647</strain>
    </source>
</reference>
<keyword evidence="4" id="KW-0119">Carbohydrate metabolism</keyword>
<keyword evidence="2" id="KW-0732">Signal</keyword>